<accession>A0A1H0KBM8</accession>
<dbReference type="EMBL" id="FNGY01000016">
    <property type="protein sequence ID" value="SDO53171.1"/>
    <property type="molecule type" value="Genomic_DNA"/>
</dbReference>
<dbReference type="AlphaFoldDB" id="A0A1H0KBM8"/>
<proteinExistence type="predicted"/>
<sequence>MIFLQNEQLRTNLSLGRKVEQWLGYKQEDSYIILRWISLEKEDNGEFSVAYIESFDEGNEDFIDVYEFSTLDPDEPLGIINTFSTLDEAIDFSLDEYGAEIDNFINAGMIQEEYRTYLNLKANR</sequence>
<name>A0A1H0KBM8_9SPHI</name>
<dbReference type="Proteomes" id="UP000183200">
    <property type="component" value="Unassembled WGS sequence"/>
</dbReference>
<evidence type="ECO:0000313" key="1">
    <source>
        <dbReference type="EMBL" id="SDO53171.1"/>
    </source>
</evidence>
<gene>
    <name evidence="1" type="ORF">SAMN05421820_1166</name>
</gene>
<keyword evidence="2" id="KW-1185">Reference proteome</keyword>
<reference evidence="2" key="1">
    <citation type="submission" date="2016-10" db="EMBL/GenBank/DDBJ databases">
        <authorList>
            <person name="Varghese N."/>
            <person name="Submissions S."/>
        </authorList>
    </citation>
    <scope>NUCLEOTIDE SEQUENCE [LARGE SCALE GENOMIC DNA]</scope>
    <source>
        <strain evidence="2">DSM 19110</strain>
    </source>
</reference>
<evidence type="ECO:0000313" key="2">
    <source>
        <dbReference type="Proteomes" id="UP000183200"/>
    </source>
</evidence>
<dbReference type="OrthoDB" id="885206at2"/>
<protein>
    <submittedName>
        <fullName evidence="1">Uncharacterized protein</fullName>
    </submittedName>
</protein>
<dbReference type="RefSeq" id="WP_074612707.1">
    <property type="nucleotide sequence ID" value="NZ_FNGY01000016.1"/>
</dbReference>
<organism evidence="1 2">
    <name type="scientific">Pedobacter steynii</name>
    <dbReference type="NCBI Taxonomy" id="430522"/>
    <lineage>
        <taxon>Bacteria</taxon>
        <taxon>Pseudomonadati</taxon>
        <taxon>Bacteroidota</taxon>
        <taxon>Sphingobacteriia</taxon>
        <taxon>Sphingobacteriales</taxon>
        <taxon>Sphingobacteriaceae</taxon>
        <taxon>Pedobacter</taxon>
    </lineage>
</organism>